<evidence type="ECO:0000313" key="2">
    <source>
        <dbReference type="EMBL" id="URE13806.1"/>
    </source>
</evidence>
<evidence type="ECO:0000313" key="1">
    <source>
        <dbReference type="EMBL" id="URE12905.1"/>
    </source>
</evidence>
<reference evidence="2" key="1">
    <citation type="submission" date="2022-05" db="EMBL/GenBank/DDBJ databases">
        <title>The Musa troglodytarum L. genome provides insights into the mechanism of non-climacteric behaviour and enrichment of carotenoids.</title>
        <authorList>
            <person name="Wang J."/>
        </authorList>
    </citation>
    <scope>NUCLEOTIDE SEQUENCE</scope>
    <source>
        <tissue evidence="2">Leaf</tissue>
    </source>
</reference>
<name>A0A9E7KDV0_9LILI</name>
<organism evidence="2 3">
    <name type="scientific">Musa troglodytarum</name>
    <name type="common">fe'i banana</name>
    <dbReference type="NCBI Taxonomy" id="320322"/>
    <lineage>
        <taxon>Eukaryota</taxon>
        <taxon>Viridiplantae</taxon>
        <taxon>Streptophyta</taxon>
        <taxon>Embryophyta</taxon>
        <taxon>Tracheophyta</taxon>
        <taxon>Spermatophyta</taxon>
        <taxon>Magnoliopsida</taxon>
        <taxon>Liliopsida</taxon>
        <taxon>Zingiberales</taxon>
        <taxon>Musaceae</taxon>
        <taxon>Musa</taxon>
    </lineage>
</organism>
<gene>
    <name evidence="2" type="ORF">MUK42_21696</name>
    <name evidence="1" type="ORF">MUK42_21697</name>
</gene>
<proteinExistence type="predicted"/>
<dbReference type="AlphaFoldDB" id="A0A9E7KDV0"/>
<keyword evidence="3" id="KW-1185">Reference proteome</keyword>
<dbReference type="EMBL" id="CP097508">
    <property type="protein sequence ID" value="URE13806.1"/>
    <property type="molecule type" value="Genomic_DNA"/>
</dbReference>
<dbReference type="Proteomes" id="UP001055439">
    <property type="component" value="Chromosome 6"/>
</dbReference>
<dbReference type="EMBL" id="CP097508">
    <property type="protein sequence ID" value="URE12905.1"/>
    <property type="molecule type" value="Genomic_DNA"/>
</dbReference>
<evidence type="ECO:0000313" key="3">
    <source>
        <dbReference type="Proteomes" id="UP001055439"/>
    </source>
</evidence>
<accession>A0A9E7KDV0</accession>
<protein>
    <submittedName>
        <fullName evidence="2">Uncharacterized protein</fullName>
    </submittedName>
</protein>
<sequence>MAARNEAAYGGVARNVDASYAMTWERRRAAPVMDDFSIGSVHRDPKLSKDDTAVVYEELRDLARARRSECFGLAKQILALCIDSRVAPLHDVFQGFGVVFR</sequence>